<protein>
    <submittedName>
        <fullName evidence="2">Glycine-rich domain-containing protein</fullName>
    </submittedName>
</protein>
<keyword evidence="1" id="KW-0472">Membrane</keyword>
<dbReference type="Pfam" id="PF07173">
    <property type="entry name" value="GRDP-like"/>
    <property type="match status" value="1"/>
</dbReference>
<keyword evidence="1" id="KW-1133">Transmembrane helix</keyword>
<proteinExistence type="predicted"/>
<dbReference type="InterPro" id="IPR009836">
    <property type="entry name" value="GRDP-like"/>
</dbReference>
<dbReference type="Proteomes" id="UP001597380">
    <property type="component" value="Unassembled WGS sequence"/>
</dbReference>
<accession>A0ABW4XLV4</accession>
<feature type="transmembrane region" description="Helical" evidence="1">
    <location>
        <begin position="167"/>
        <end position="185"/>
    </location>
</feature>
<evidence type="ECO:0000313" key="3">
    <source>
        <dbReference type="Proteomes" id="UP001597380"/>
    </source>
</evidence>
<name>A0ABW4XLV4_9GAMM</name>
<dbReference type="RefSeq" id="WP_345339104.1">
    <property type="nucleotide sequence ID" value="NZ_BAABLI010000008.1"/>
</dbReference>
<gene>
    <name evidence="2" type="ORF">ACFSJ3_10985</name>
</gene>
<dbReference type="EMBL" id="JBHUHT010000012">
    <property type="protein sequence ID" value="MFD2096511.1"/>
    <property type="molecule type" value="Genomic_DNA"/>
</dbReference>
<evidence type="ECO:0000313" key="2">
    <source>
        <dbReference type="EMBL" id="MFD2096511.1"/>
    </source>
</evidence>
<comment type="caution">
    <text evidence="2">The sequence shown here is derived from an EMBL/GenBank/DDBJ whole genome shotgun (WGS) entry which is preliminary data.</text>
</comment>
<sequence length="209" mass="23933">MELKHALDNFVVSIGGDETLFFDKLCQEYGWRRRFAEQAFTEYKRFLYLICASGERQVPSKVIDAVWHLHLTFTQSYWQDLCRDTLGRDIHHNPSSQNAYAAKRDQQNFERTLDLYQEHFQQAPPANIWLKSNPRAIQLRNYIVPFVVSAGLLAACSEQTKDKIDNFIFWGVIIFIVYKVLRWAFSRGRSGRCGGSSCGSSCGSCGGGD</sequence>
<keyword evidence="3" id="KW-1185">Reference proteome</keyword>
<organism evidence="2 3">
    <name type="scientific">Corallincola platygyrae</name>
    <dbReference type="NCBI Taxonomy" id="1193278"/>
    <lineage>
        <taxon>Bacteria</taxon>
        <taxon>Pseudomonadati</taxon>
        <taxon>Pseudomonadota</taxon>
        <taxon>Gammaproteobacteria</taxon>
        <taxon>Alteromonadales</taxon>
        <taxon>Psychromonadaceae</taxon>
        <taxon>Corallincola</taxon>
    </lineage>
</organism>
<reference evidence="3" key="1">
    <citation type="journal article" date="2019" name="Int. J. Syst. Evol. Microbiol.">
        <title>The Global Catalogue of Microorganisms (GCM) 10K type strain sequencing project: providing services to taxonomists for standard genome sequencing and annotation.</title>
        <authorList>
            <consortium name="The Broad Institute Genomics Platform"/>
            <consortium name="The Broad Institute Genome Sequencing Center for Infectious Disease"/>
            <person name="Wu L."/>
            <person name="Ma J."/>
        </authorList>
    </citation>
    <scope>NUCLEOTIDE SEQUENCE [LARGE SCALE GENOMIC DNA]</scope>
    <source>
        <strain evidence="3">CGMCC 1.10992</strain>
    </source>
</reference>
<evidence type="ECO:0000256" key="1">
    <source>
        <dbReference type="SAM" id="Phobius"/>
    </source>
</evidence>
<keyword evidence="1" id="KW-0812">Transmembrane</keyword>